<dbReference type="Proteomes" id="UP001189429">
    <property type="component" value="Unassembled WGS sequence"/>
</dbReference>
<evidence type="ECO:0000259" key="1">
    <source>
        <dbReference type="Pfam" id="PF01261"/>
    </source>
</evidence>
<gene>
    <name evidence="2" type="ORF">PCOR1329_LOCUS35057</name>
</gene>
<keyword evidence="3" id="KW-1185">Reference proteome</keyword>
<accession>A0ABN9T329</accession>
<proteinExistence type="predicted"/>
<name>A0ABN9T329_9DINO</name>
<organism evidence="2 3">
    <name type="scientific">Prorocentrum cordatum</name>
    <dbReference type="NCBI Taxonomy" id="2364126"/>
    <lineage>
        <taxon>Eukaryota</taxon>
        <taxon>Sar</taxon>
        <taxon>Alveolata</taxon>
        <taxon>Dinophyceae</taxon>
        <taxon>Prorocentrales</taxon>
        <taxon>Prorocentraceae</taxon>
        <taxon>Prorocentrum</taxon>
    </lineage>
</organism>
<protein>
    <recommendedName>
        <fullName evidence="1">Xylose isomerase-like TIM barrel domain-containing protein</fullName>
    </recommendedName>
</protein>
<dbReference type="Pfam" id="PF01261">
    <property type="entry name" value="AP_endonuc_2"/>
    <property type="match status" value="1"/>
</dbReference>
<reference evidence="2" key="1">
    <citation type="submission" date="2023-10" db="EMBL/GenBank/DDBJ databases">
        <authorList>
            <person name="Chen Y."/>
            <person name="Shah S."/>
            <person name="Dougan E. K."/>
            <person name="Thang M."/>
            <person name="Chan C."/>
        </authorList>
    </citation>
    <scope>NUCLEOTIDE SEQUENCE [LARGE SCALE GENOMIC DNA]</scope>
</reference>
<dbReference type="Gene3D" id="3.20.20.150">
    <property type="entry name" value="Divalent-metal-dependent TIM barrel enzymes"/>
    <property type="match status" value="1"/>
</dbReference>
<dbReference type="EMBL" id="CAUYUJ010014286">
    <property type="protein sequence ID" value="CAK0839377.1"/>
    <property type="molecule type" value="Genomic_DNA"/>
</dbReference>
<comment type="caution">
    <text evidence="2">The sequence shown here is derived from an EMBL/GenBank/DDBJ whole genome shotgun (WGS) entry which is preliminary data.</text>
</comment>
<dbReference type="InterPro" id="IPR013022">
    <property type="entry name" value="Xyl_isomerase-like_TIM-brl"/>
</dbReference>
<dbReference type="InterPro" id="IPR036237">
    <property type="entry name" value="Xyl_isomerase-like_sf"/>
</dbReference>
<evidence type="ECO:0000313" key="3">
    <source>
        <dbReference type="Proteomes" id="UP001189429"/>
    </source>
</evidence>
<feature type="domain" description="Xylose isomerase-like TIM barrel" evidence="1">
    <location>
        <begin position="34"/>
        <end position="212"/>
    </location>
</feature>
<sequence length="370" mass="41391">MKLEQYRTLWGSIDETDGLLARSPHRTIEQVIPELKALGYDGIEIPYKCAHYLGIDRVKALLAANSMKCTVMVFTDGVVVPGAGILWGGPYPGFTAPSQPGESDKDKLVATHLAVWKEQVVAAQALNPTLVVSHSLKDYFTHAMAEQFFTEALRWEAEKNYVVCHETHRKRFLHSPWVARDFLPKFPAMKICADLSHWVNVAETNCDDLDLTQVIEDVAPQVWHTHCRVGYDHGPQVPDPRAPEWLPYTEGHERWWDAIWRAQAARGQAVSTMIAEHGPPNYQATLPHSREPVAHIWDVNHWIQLRRQERFKALFPGAGHETSSLVPSGTQGPLPLTAPGDSILACRTAPAGFLNDQEKPISGRKRKAGS</sequence>
<dbReference type="SUPFAM" id="SSF51658">
    <property type="entry name" value="Xylose isomerase-like"/>
    <property type="match status" value="1"/>
</dbReference>
<evidence type="ECO:0000313" key="2">
    <source>
        <dbReference type="EMBL" id="CAK0839377.1"/>
    </source>
</evidence>